<dbReference type="SUPFAM" id="SSF89447">
    <property type="entry name" value="AbrB/MazE/MraZ-like"/>
    <property type="match status" value="1"/>
</dbReference>
<dbReference type="InterPro" id="IPR037914">
    <property type="entry name" value="SpoVT-AbrB_sf"/>
</dbReference>
<dbReference type="SUPFAM" id="SSF47413">
    <property type="entry name" value="lambda repressor-like DNA-binding domains"/>
    <property type="match status" value="1"/>
</dbReference>
<dbReference type="EMBL" id="AP012046">
    <property type="protein sequence ID" value="BAK95720.1"/>
    <property type="molecule type" value="Genomic_DNA"/>
</dbReference>
<dbReference type="SMART" id="SM00530">
    <property type="entry name" value="HTH_XRE"/>
    <property type="match status" value="1"/>
</dbReference>
<evidence type="ECO:0000313" key="3">
    <source>
        <dbReference type="EMBL" id="BAK95720.1"/>
    </source>
</evidence>
<dbReference type="Gene3D" id="1.10.260.40">
    <property type="entry name" value="lambda repressor-like DNA-binding domains"/>
    <property type="match status" value="1"/>
</dbReference>
<sequence>MTEYVNKSIHIHKNLIFLRKSRDLTIEEFAEKLDVSRQTVAKWEKGTTVPDIIKCDAIAAFYNITIDDLLHYDGETSVMPIAPRGKYFFGTVTIDEKGQIIIPQKAREIFSLKTASQLVVLGDETQGIALVTDDTFMDSMQDLLDHFYPK</sequence>
<dbReference type="RefSeq" id="WP_014125745.1">
    <property type="nucleotide sequence ID" value="NC_016052.1"/>
</dbReference>
<gene>
    <name evidence="3" type="ordered locus">TEH_23930</name>
</gene>
<evidence type="ECO:0000313" key="4">
    <source>
        <dbReference type="Proteomes" id="UP000002663"/>
    </source>
</evidence>
<protein>
    <submittedName>
        <fullName evidence="3">Xre family DNA-binding protein</fullName>
    </submittedName>
</protein>
<reference evidence="3 4" key="1">
    <citation type="submission" date="2011-01" db="EMBL/GenBank/DDBJ databases">
        <title>Whole genome sequence of Tetragenococcus halophilus NBRC 12172.</title>
        <authorList>
            <person name="Nakazawa H."/>
            <person name="Omata S."/>
            <person name="Koga C."/>
            <person name="Watanabe Y."/>
            <person name="Katano Y."/>
            <person name="Ito N."/>
            <person name="Tsukatani N."/>
            <person name="Ankai A."/>
            <person name="Oguchi A."/>
            <person name="Fukui S."/>
            <person name="Yashiro I."/>
            <person name="Kamata S."/>
            <person name="Hashimoto Y."/>
            <person name="Yamazaki J."/>
            <person name="Taguchi H."/>
            <person name="Tanaka A."/>
            <person name="Koyama T."/>
            <person name="Ichige A."/>
            <person name="Hanya Y."/>
            <person name="Tanikawa S."/>
            <person name="Yamazaki S."/>
            <person name="Fujita N."/>
        </authorList>
    </citation>
    <scope>NUCLEOTIDE SEQUENCE [LARGE SCALE GENOMIC DNA]</scope>
    <source>
        <strain evidence="4">DSM 20338 / JCM 20259 / NCIMB 9735 / NBRC 12172</strain>
    </source>
</reference>
<evidence type="ECO:0000259" key="2">
    <source>
        <dbReference type="PROSITE" id="PS50943"/>
    </source>
</evidence>
<proteinExistence type="predicted"/>
<organism evidence="3 4">
    <name type="scientific">Tetragenococcus halophilus (strain DSM 20338 / JCM 20259 / NCIMB 9735 / NBRC 12172)</name>
    <name type="common">Pediococcus halophilus</name>
    <dbReference type="NCBI Taxonomy" id="945021"/>
    <lineage>
        <taxon>Bacteria</taxon>
        <taxon>Bacillati</taxon>
        <taxon>Bacillota</taxon>
        <taxon>Bacilli</taxon>
        <taxon>Lactobacillales</taxon>
        <taxon>Enterococcaceae</taxon>
        <taxon>Tetragenococcus</taxon>
    </lineage>
</organism>
<dbReference type="PROSITE" id="PS50943">
    <property type="entry name" value="HTH_CROC1"/>
    <property type="match status" value="1"/>
</dbReference>
<dbReference type="InterPro" id="IPR001387">
    <property type="entry name" value="Cro/C1-type_HTH"/>
</dbReference>
<keyword evidence="1 3" id="KW-0238">DNA-binding</keyword>
<dbReference type="KEGG" id="thl:TEH_23930"/>
<evidence type="ECO:0000256" key="1">
    <source>
        <dbReference type="ARBA" id="ARBA00023125"/>
    </source>
</evidence>
<dbReference type="InterPro" id="IPR007159">
    <property type="entry name" value="SpoVT-AbrB_dom"/>
</dbReference>
<name>A0AAN1VS37_TETHN</name>
<dbReference type="Proteomes" id="UP000002663">
    <property type="component" value="Chromosome"/>
</dbReference>
<dbReference type="CDD" id="cd00093">
    <property type="entry name" value="HTH_XRE"/>
    <property type="match status" value="1"/>
</dbReference>
<dbReference type="Pfam" id="PF01381">
    <property type="entry name" value="HTH_3"/>
    <property type="match status" value="1"/>
</dbReference>
<dbReference type="AlphaFoldDB" id="A0AAN1VS37"/>
<dbReference type="PANTHER" id="PTHR46558:SF11">
    <property type="entry name" value="HTH-TYPE TRANSCRIPTIONAL REGULATOR XRE"/>
    <property type="match status" value="1"/>
</dbReference>
<dbReference type="NCBIfam" id="TIGR01439">
    <property type="entry name" value="lp_hng_hel_AbrB"/>
    <property type="match status" value="1"/>
</dbReference>
<dbReference type="PANTHER" id="PTHR46558">
    <property type="entry name" value="TRACRIPTIONAL REGULATORY PROTEIN-RELATED-RELATED"/>
    <property type="match status" value="1"/>
</dbReference>
<accession>A0AAN1VS37</accession>
<dbReference type="GeneID" id="64055072"/>
<dbReference type="InterPro" id="IPR010982">
    <property type="entry name" value="Lambda_DNA-bd_dom_sf"/>
</dbReference>
<feature type="domain" description="HTH cro/C1-type" evidence="2">
    <location>
        <begin position="15"/>
        <end position="69"/>
    </location>
</feature>
<dbReference type="GO" id="GO:0003677">
    <property type="term" value="F:DNA binding"/>
    <property type="evidence" value="ECO:0007669"/>
    <property type="project" value="UniProtKB-KW"/>
</dbReference>